<feature type="compositionally biased region" description="Acidic residues" evidence="1">
    <location>
        <begin position="1"/>
        <end position="10"/>
    </location>
</feature>
<proteinExistence type="predicted"/>
<evidence type="ECO:0000313" key="2">
    <source>
        <dbReference type="EMBL" id="KAK2082583.1"/>
    </source>
</evidence>
<evidence type="ECO:0000256" key="1">
    <source>
        <dbReference type="SAM" id="MobiDB-lite"/>
    </source>
</evidence>
<feature type="region of interest" description="Disordered" evidence="1">
    <location>
        <begin position="1"/>
        <end position="46"/>
    </location>
</feature>
<sequence length="79" mass="8966">WNILEAEIEAQADQRTEEGLEQTPRVKSSSRRGSGNAQPASNRALRRRFWAGCHCPTETQARWEAEEHQKTQDSGAEQT</sequence>
<feature type="non-terminal residue" evidence="2">
    <location>
        <position position="1"/>
    </location>
</feature>
<reference evidence="2 3" key="1">
    <citation type="submission" date="2023-05" db="EMBL/GenBank/DDBJ databases">
        <title>B98-5 Cell Line De Novo Hybrid Assembly: An Optical Mapping Approach.</title>
        <authorList>
            <person name="Kananen K."/>
            <person name="Auerbach J.A."/>
            <person name="Kautto E."/>
            <person name="Blachly J.S."/>
        </authorList>
    </citation>
    <scope>NUCLEOTIDE SEQUENCE [LARGE SCALE GENOMIC DNA]</scope>
    <source>
        <strain evidence="2">B95-8</strain>
        <tissue evidence="2">Cell line</tissue>
    </source>
</reference>
<evidence type="ECO:0000313" key="3">
    <source>
        <dbReference type="Proteomes" id="UP001266305"/>
    </source>
</evidence>
<keyword evidence="3" id="KW-1185">Reference proteome</keyword>
<protein>
    <submittedName>
        <fullName evidence="2">Uncharacterized protein</fullName>
    </submittedName>
</protein>
<feature type="compositionally biased region" description="Polar residues" evidence="1">
    <location>
        <begin position="25"/>
        <end position="41"/>
    </location>
</feature>
<gene>
    <name evidence="2" type="ORF">P7K49_040297</name>
</gene>
<comment type="caution">
    <text evidence="2">The sequence shown here is derived from an EMBL/GenBank/DDBJ whole genome shotgun (WGS) entry which is preliminary data.</text>
</comment>
<dbReference type="EMBL" id="JASSZA010000029">
    <property type="protein sequence ID" value="KAK2082583.1"/>
    <property type="molecule type" value="Genomic_DNA"/>
</dbReference>
<dbReference type="Proteomes" id="UP001266305">
    <property type="component" value="Unassembled WGS sequence"/>
</dbReference>
<organism evidence="2 3">
    <name type="scientific">Saguinus oedipus</name>
    <name type="common">Cotton-top tamarin</name>
    <name type="synonym">Oedipomidas oedipus</name>
    <dbReference type="NCBI Taxonomy" id="9490"/>
    <lineage>
        <taxon>Eukaryota</taxon>
        <taxon>Metazoa</taxon>
        <taxon>Chordata</taxon>
        <taxon>Craniata</taxon>
        <taxon>Vertebrata</taxon>
        <taxon>Euteleostomi</taxon>
        <taxon>Mammalia</taxon>
        <taxon>Eutheria</taxon>
        <taxon>Euarchontoglires</taxon>
        <taxon>Primates</taxon>
        <taxon>Haplorrhini</taxon>
        <taxon>Platyrrhini</taxon>
        <taxon>Cebidae</taxon>
        <taxon>Callitrichinae</taxon>
        <taxon>Saguinus</taxon>
    </lineage>
</organism>
<feature type="non-terminal residue" evidence="2">
    <location>
        <position position="79"/>
    </location>
</feature>
<accession>A0ABQ9TDR4</accession>
<name>A0ABQ9TDR4_SAGOE</name>